<dbReference type="RefSeq" id="WP_112142978.1">
    <property type="nucleotide sequence ID" value="NZ_PGTO01000003.1"/>
</dbReference>
<dbReference type="Pfam" id="PF20169">
    <property type="entry name" value="DUF6537"/>
    <property type="match status" value="1"/>
</dbReference>
<dbReference type="InterPro" id="IPR046667">
    <property type="entry name" value="DUF6537"/>
</dbReference>
<reference evidence="4 5" key="1">
    <citation type="submission" date="2017-11" db="EMBL/GenBank/DDBJ databases">
        <title>Draft genome sequence of magnetotactic bacterium Magnetospirillum kuznetsovii LBB-42.</title>
        <authorList>
            <person name="Grouzdev D.S."/>
            <person name="Rysina M.S."/>
            <person name="Baslerov R.V."/>
            <person name="Koziaeva V."/>
        </authorList>
    </citation>
    <scope>NUCLEOTIDE SEQUENCE [LARGE SCALE GENOMIC DNA]</scope>
    <source>
        <strain evidence="4 5">LBB-42</strain>
    </source>
</reference>
<dbReference type="SUPFAM" id="SSF53323">
    <property type="entry name" value="Pyruvate-ferredoxin oxidoreductase, PFOR, domain III"/>
    <property type="match status" value="1"/>
</dbReference>
<dbReference type="EMBL" id="PGTO01000003">
    <property type="protein sequence ID" value="RAU22996.1"/>
    <property type="molecule type" value="Genomic_DNA"/>
</dbReference>
<evidence type="ECO:0000259" key="2">
    <source>
        <dbReference type="Pfam" id="PF01558"/>
    </source>
</evidence>
<dbReference type="Gene3D" id="3.40.920.10">
    <property type="entry name" value="Pyruvate-ferredoxin oxidoreductase, PFOR, domain III"/>
    <property type="match status" value="1"/>
</dbReference>
<evidence type="ECO:0000256" key="1">
    <source>
        <dbReference type="ARBA" id="ARBA00023002"/>
    </source>
</evidence>
<feature type="domain" description="Pyruvate/ketoisovalerate oxidoreductase catalytic" evidence="2">
    <location>
        <begin position="17"/>
        <end position="207"/>
    </location>
</feature>
<feature type="domain" description="DUF6537" evidence="3">
    <location>
        <begin position="248"/>
        <end position="459"/>
    </location>
</feature>
<organism evidence="4 5">
    <name type="scientific">Paramagnetospirillum kuznetsovii</name>
    <dbReference type="NCBI Taxonomy" id="2053833"/>
    <lineage>
        <taxon>Bacteria</taxon>
        <taxon>Pseudomonadati</taxon>
        <taxon>Pseudomonadota</taxon>
        <taxon>Alphaproteobacteria</taxon>
        <taxon>Rhodospirillales</taxon>
        <taxon>Magnetospirillaceae</taxon>
        <taxon>Paramagnetospirillum</taxon>
    </lineage>
</organism>
<dbReference type="InterPro" id="IPR019752">
    <property type="entry name" value="Pyrv/ketoisovalerate_OxRed_cat"/>
</dbReference>
<name>A0A364P120_9PROT</name>
<dbReference type="Proteomes" id="UP000251075">
    <property type="component" value="Unassembled WGS sequence"/>
</dbReference>
<dbReference type="PANTHER" id="PTHR43854:SF1">
    <property type="entry name" value="INDOLEPYRUVATE OXIDOREDUCTASE SUBUNIT IORB"/>
    <property type="match status" value="1"/>
</dbReference>
<dbReference type="GO" id="GO:0016903">
    <property type="term" value="F:oxidoreductase activity, acting on the aldehyde or oxo group of donors"/>
    <property type="evidence" value="ECO:0007669"/>
    <property type="project" value="InterPro"/>
</dbReference>
<keyword evidence="1" id="KW-0560">Oxidoreductase</keyword>
<accession>A0A364P120</accession>
<dbReference type="AlphaFoldDB" id="A0A364P120"/>
<evidence type="ECO:0000313" key="5">
    <source>
        <dbReference type="Proteomes" id="UP000251075"/>
    </source>
</evidence>
<sequence length="509" mass="53984">MKPISPRPISIVIAAMGGEGGGVLTDWLVQAATTEGFAVQSTSIPGVAQRTGATTYYVEIYPVPLAQLGGQRPVLALAPSVGDVDLVVATELMEAARTVARGYSDPARTRLIASTHRVYAVAEKTAMGDGRADSEKLMRVIEAGAKTRLLFDMEAVAKAAGCVINSVLLGAIAGSGVLPMSPEVFEAGIRAAGKSVDSNLRGFQAGLAAARGDVPAVTQPSFKRAQPETPAALALVARAHGELPEPARAAAEEGVRRLARYQDSRYSQLYLERLAPIAAAERDAGGDGSLTRAVARHLAVRMSFEDVIRVAQLKTDPARLNRIRAEIGAAPGQPVVVKDFLKPGIEEICGLLPGVLARPILAVSRRKGWTETAYWGREVSSSGILGFSALWLMARLRGWRRFSHRFHDEQRSIEIWLDAVTKAIALSPLLGLEVAECARLVKGYGETWRRGEASFRAIHDGLITPALSGSWPVGFAVDAIANARAAALADPEGDRLAKTLAAVQEKAAA</sequence>
<protein>
    <submittedName>
        <fullName evidence="4">Indolepyruvate oxidoreductase subunit B</fullName>
    </submittedName>
</protein>
<dbReference type="InterPro" id="IPR052198">
    <property type="entry name" value="IorB_Oxidoreductase"/>
</dbReference>
<dbReference type="InterPro" id="IPR002869">
    <property type="entry name" value="Pyrv_flavodox_OxRed_cen"/>
</dbReference>
<proteinExistence type="predicted"/>
<evidence type="ECO:0000313" key="4">
    <source>
        <dbReference type="EMBL" id="RAU22996.1"/>
    </source>
</evidence>
<keyword evidence="5" id="KW-1185">Reference proteome</keyword>
<comment type="caution">
    <text evidence="4">The sequence shown here is derived from an EMBL/GenBank/DDBJ whole genome shotgun (WGS) entry which is preliminary data.</text>
</comment>
<keyword evidence="4" id="KW-0670">Pyruvate</keyword>
<gene>
    <name evidence="4" type="ORF">CU669_06365</name>
</gene>
<dbReference type="OrthoDB" id="1490270at2"/>
<dbReference type="Pfam" id="PF01558">
    <property type="entry name" value="POR"/>
    <property type="match status" value="1"/>
</dbReference>
<evidence type="ECO:0000259" key="3">
    <source>
        <dbReference type="Pfam" id="PF20169"/>
    </source>
</evidence>
<dbReference type="PANTHER" id="PTHR43854">
    <property type="entry name" value="INDOLEPYRUVATE OXIDOREDUCTASE SUBUNIT IORB"/>
    <property type="match status" value="1"/>
</dbReference>
<dbReference type="NCBIfam" id="NF006179">
    <property type="entry name" value="PRK08312.1"/>
    <property type="match status" value="1"/>
</dbReference>